<sequence length="342" mass="38445">MLRRAAVVLLIGSVLAWGISFAQAGEGSKLVVYVYDSFVSWGPAKFIKAEFEKRNPGIEVEFVGTGPSRTMLARLVQEIQSGGTPADVFMGEINDVPKAKQFGLFVPLSESDVPNLKTVSKTLFFDPERTLIPYEHGFITLVYDSEKLKPEELPKTFADLTKPQYQKKLIIQDARTSSVGHAFLLWTIFNYGNLGYLDYWKQLLPTILTIQPGWSAAYKLFTKGEAPMVVSFSTDACFDARYKPLFLNDQGYRTIFGAGIVKSTDNPRLSRAFLDFLLSVEVQEKLPDTEVMFPANSQAKLPEQWRTCAVIPPKPVMLPLDLVAENDDRWLDEWARLVVTGR</sequence>
<dbReference type="PANTHER" id="PTHR30006">
    <property type="entry name" value="THIAMINE-BINDING PERIPLASMIC PROTEIN-RELATED"/>
    <property type="match status" value="1"/>
</dbReference>
<reference evidence="3" key="2">
    <citation type="journal article" date="2012" name="PLoS ONE">
        <title>A Deeply Branching Thermophilic Bacterium with an Ancient Acetyl-CoA Pathway Dominates a Subsurface Ecosystem.</title>
        <authorList>
            <person name="Takami H."/>
            <person name="Noguchi H."/>
            <person name="Takaki Y."/>
            <person name="Uchiyama I."/>
            <person name="Toyoda A."/>
            <person name="Nishi S."/>
            <person name="Chee G.-J."/>
            <person name="Arai W."/>
            <person name="Nunoura T."/>
            <person name="Itoh T."/>
            <person name="Hattori M."/>
            <person name="Takai K."/>
        </authorList>
    </citation>
    <scope>NUCLEOTIDE SEQUENCE</scope>
</reference>
<dbReference type="Pfam" id="PF01547">
    <property type="entry name" value="SBP_bac_1"/>
    <property type="match status" value="1"/>
</dbReference>
<feature type="signal peptide" evidence="2">
    <location>
        <begin position="1"/>
        <end position="24"/>
    </location>
</feature>
<dbReference type="Gene3D" id="3.40.190.10">
    <property type="entry name" value="Periplasmic binding protein-like II"/>
    <property type="match status" value="2"/>
</dbReference>
<proteinExistence type="predicted"/>
<dbReference type="NCBIfam" id="TIGR01254">
    <property type="entry name" value="sfuA"/>
    <property type="match status" value="1"/>
</dbReference>
<dbReference type="GO" id="GO:0015888">
    <property type="term" value="P:thiamine transport"/>
    <property type="evidence" value="ECO:0007669"/>
    <property type="project" value="InterPro"/>
</dbReference>
<dbReference type="AlphaFoldDB" id="H5SF87"/>
<dbReference type="GO" id="GO:0030975">
    <property type="term" value="F:thiamine binding"/>
    <property type="evidence" value="ECO:0007669"/>
    <property type="project" value="InterPro"/>
</dbReference>
<accession>H5SF87</accession>
<name>H5SF87_9BACT</name>
<dbReference type="InterPro" id="IPR005948">
    <property type="entry name" value="ThiB-like"/>
</dbReference>
<protein>
    <submittedName>
        <fullName evidence="3">Thiamine transport system substrate-binding protein</fullName>
    </submittedName>
</protein>
<evidence type="ECO:0000256" key="1">
    <source>
        <dbReference type="ARBA" id="ARBA00022729"/>
    </source>
</evidence>
<keyword evidence="1 2" id="KW-0732">Signal</keyword>
<evidence type="ECO:0000313" key="3">
    <source>
        <dbReference type="EMBL" id="BAL54823.1"/>
    </source>
</evidence>
<evidence type="ECO:0000256" key="2">
    <source>
        <dbReference type="SAM" id="SignalP"/>
    </source>
</evidence>
<dbReference type="InterPro" id="IPR006059">
    <property type="entry name" value="SBP"/>
</dbReference>
<dbReference type="EMBL" id="AP011701">
    <property type="protein sequence ID" value="BAL54823.1"/>
    <property type="molecule type" value="Genomic_DNA"/>
</dbReference>
<feature type="chain" id="PRO_5003598239" evidence="2">
    <location>
        <begin position="25"/>
        <end position="342"/>
    </location>
</feature>
<dbReference type="SUPFAM" id="SSF53850">
    <property type="entry name" value="Periplasmic binding protein-like II"/>
    <property type="match status" value="1"/>
</dbReference>
<dbReference type="PANTHER" id="PTHR30006:SF2">
    <property type="entry name" value="ABC TRANSPORTER SUBSTRATE-BINDING PROTEIN"/>
    <property type="match status" value="1"/>
</dbReference>
<gene>
    <name evidence="3" type="ORF">HGMM_F21A08C06</name>
</gene>
<organism evidence="3">
    <name type="scientific">uncultured Acetothermia bacterium</name>
    <dbReference type="NCBI Taxonomy" id="236499"/>
    <lineage>
        <taxon>Bacteria</taxon>
        <taxon>Candidatus Bipolaricaulota</taxon>
        <taxon>environmental samples</taxon>
    </lineage>
</organism>
<reference evidence="3" key="1">
    <citation type="journal article" date="2005" name="Environ. Microbiol.">
        <title>Genetic and functional properties of uncultivated thermophilic crenarchaeotes from a subsurface gold mine as revealed by analysis of genome fragments.</title>
        <authorList>
            <person name="Nunoura T."/>
            <person name="Hirayama H."/>
            <person name="Takami H."/>
            <person name="Oida H."/>
            <person name="Nishi S."/>
            <person name="Shimamura S."/>
            <person name="Suzuki Y."/>
            <person name="Inagaki F."/>
            <person name="Takai K."/>
            <person name="Nealson K.H."/>
            <person name="Horikoshi K."/>
        </authorList>
    </citation>
    <scope>NUCLEOTIDE SEQUENCE</scope>
</reference>